<evidence type="ECO:0000256" key="5">
    <source>
        <dbReference type="ARBA" id="ARBA00022801"/>
    </source>
</evidence>
<dbReference type="InterPro" id="IPR038718">
    <property type="entry name" value="SNF2-like_sf"/>
</dbReference>
<dbReference type="AlphaFoldDB" id="A0A507DVA3"/>
<comment type="similarity">
    <text evidence="1">Belongs to the SNF2/RAD54 helicase family.</text>
</comment>
<feature type="region of interest" description="Disordered" evidence="10">
    <location>
        <begin position="253"/>
        <end position="272"/>
    </location>
</feature>
<keyword evidence="3" id="KW-0547">Nucleotide-binding</keyword>
<dbReference type="InterPro" id="IPR013083">
    <property type="entry name" value="Znf_RING/FYVE/PHD"/>
</dbReference>
<dbReference type="Gene3D" id="3.40.50.10810">
    <property type="entry name" value="Tandem AAA-ATPase domain"/>
    <property type="match status" value="1"/>
</dbReference>
<evidence type="ECO:0000256" key="9">
    <source>
        <dbReference type="PROSITE-ProRule" id="PRU00175"/>
    </source>
</evidence>
<dbReference type="Pfam" id="PF00271">
    <property type="entry name" value="Helicase_C"/>
    <property type="match status" value="1"/>
</dbReference>
<evidence type="ECO:0000256" key="1">
    <source>
        <dbReference type="ARBA" id="ARBA00007025"/>
    </source>
</evidence>
<dbReference type="PANTHER" id="PTHR45626:SF22">
    <property type="entry name" value="DNA REPAIR PROTEIN RAD5"/>
    <property type="match status" value="1"/>
</dbReference>
<dbReference type="InterPro" id="IPR014001">
    <property type="entry name" value="Helicase_ATP-bd"/>
</dbReference>
<feature type="region of interest" description="Disordered" evidence="10">
    <location>
        <begin position="811"/>
        <end position="836"/>
    </location>
</feature>
<feature type="domain" description="RING-type" evidence="11">
    <location>
        <begin position="747"/>
        <end position="791"/>
    </location>
</feature>
<keyword evidence="5" id="KW-0378">Hydrolase</keyword>
<evidence type="ECO:0008006" key="16">
    <source>
        <dbReference type="Google" id="ProtNLM"/>
    </source>
</evidence>
<dbReference type="CDD" id="cd18793">
    <property type="entry name" value="SF2_C_SNF"/>
    <property type="match status" value="1"/>
</dbReference>
<evidence type="ECO:0000256" key="10">
    <source>
        <dbReference type="SAM" id="MobiDB-lite"/>
    </source>
</evidence>
<reference evidence="14 15" key="1">
    <citation type="journal article" date="2019" name="Sci. Rep.">
        <title>Comparative genomics of chytrid fungi reveal insights into the obligate biotrophic and pathogenic lifestyle of Synchytrium endobioticum.</title>
        <authorList>
            <person name="van de Vossenberg B.T.L.H."/>
            <person name="Warris S."/>
            <person name="Nguyen H.D.T."/>
            <person name="van Gent-Pelzer M.P.E."/>
            <person name="Joly D.L."/>
            <person name="van de Geest H.C."/>
            <person name="Bonants P.J.M."/>
            <person name="Smith D.S."/>
            <person name="Levesque C.A."/>
            <person name="van der Lee T.A.J."/>
        </authorList>
    </citation>
    <scope>NUCLEOTIDE SEQUENCE [LARGE SCALE GENOMIC DNA]</scope>
    <source>
        <strain evidence="14 15">CBS 809.83</strain>
    </source>
</reference>
<evidence type="ECO:0000256" key="7">
    <source>
        <dbReference type="ARBA" id="ARBA00022833"/>
    </source>
</evidence>
<dbReference type="InterPro" id="IPR001650">
    <property type="entry name" value="Helicase_C-like"/>
</dbReference>
<dbReference type="PANTHER" id="PTHR45626">
    <property type="entry name" value="TRANSCRIPTION TERMINATION FACTOR 2-RELATED"/>
    <property type="match status" value="1"/>
</dbReference>
<dbReference type="PROSITE" id="PS50089">
    <property type="entry name" value="ZF_RING_2"/>
    <property type="match status" value="1"/>
</dbReference>
<dbReference type="InterPro" id="IPR049730">
    <property type="entry name" value="SNF2/RAD54-like_C"/>
</dbReference>
<dbReference type="GO" id="GO:0006281">
    <property type="term" value="P:DNA repair"/>
    <property type="evidence" value="ECO:0007669"/>
    <property type="project" value="TreeGrafter"/>
</dbReference>
<dbReference type="InterPro" id="IPR000330">
    <property type="entry name" value="SNF2_N"/>
</dbReference>
<feature type="domain" description="Helicase ATP-binding" evidence="12">
    <location>
        <begin position="363"/>
        <end position="564"/>
    </location>
</feature>
<evidence type="ECO:0000313" key="15">
    <source>
        <dbReference type="Proteomes" id="UP000318582"/>
    </source>
</evidence>
<dbReference type="PROSITE" id="PS51194">
    <property type="entry name" value="HELICASE_CTER"/>
    <property type="match status" value="1"/>
</dbReference>
<dbReference type="PROSITE" id="PS51192">
    <property type="entry name" value="HELICASE_ATP_BIND_1"/>
    <property type="match status" value="1"/>
</dbReference>
<dbReference type="SMART" id="SM00490">
    <property type="entry name" value="HELICc"/>
    <property type="match status" value="1"/>
</dbReference>
<evidence type="ECO:0000256" key="3">
    <source>
        <dbReference type="ARBA" id="ARBA00022741"/>
    </source>
</evidence>
<keyword evidence="2" id="KW-0479">Metal-binding</keyword>
<evidence type="ECO:0000256" key="4">
    <source>
        <dbReference type="ARBA" id="ARBA00022771"/>
    </source>
</evidence>
<proteinExistence type="inferred from homology"/>
<keyword evidence="7" id="KW-0862">Zinc</keyword>
<dbReference type="Gene3D" id="3.30.40.10">
    <property type="entry name" value="Zinc/RING finger domain, C3HC4 (zinc finger)"/>
    <property type="match status" value="1"/>
</dbReference>
<dbReference type="SUPFAM" id="SSF57850">
    <property type="entry name" value="RING/U-box"/>
    <property type="match status" value="1"/>
</dbReference>
<comment type="caution">
    <text evidence="14">The sequence shown here is derived from an EMBL/GenBank/DDBJ whole genome shotgun (WGS) entry which is preliminary data.</text>
</comment>
<dbReference type="Gene3D" id="3.40.50.300">
    <property type="entry name" value="P-loop containing nucleotide triphosphate hydrolases"/>
    <property type="match status" value="1"/>
</dbReference>
<dbReference type="GO" id="GO:0005634">
    <property type="term" value="C:nucleus"/>
    <property type="evidence" value="ECO:0007669"/>
    <property type="project" value="TreeGrafter"/>
</dbReference>
<evidence type="ECO:0000259" key="12">
    <source>
        <dbReference type="PROSITE" id="PS51192"/>
    </source>
</evidence>
<dbReference type="Pfam" id="PF00176">
    <property type="entry name" value="SNF2-rel_dom"/>
    <property type="match status" value="1"/>
</dbReference>
<dbReference type="SUPFAM" id="SSF52540">
    <property type="entry name" value="P-loop containing nucleoside triphosphate hydrolases"/>
    <property type="match status" value="2"/>
</dbReference>
<keyword evidence="15" id="KW-1185">Reference proteome</keyword>
<dbReference type="InterPro" id="IPR001841">
    <property type="entry name" value="Znf_RING"/>
</dbReference>
<gene>
    <name evidence="14" type="ORF">PhCBS80983_g05121</name>
</gene>
<keyword evidence="6" id="KW-0347">Helicase</keyword>
<dbReference type="CDD" id="cd18008">
    <property type="entry name" value="DEXDc_SHPRH-like"/>
    <property type="match status" value="1"/>
</dbReference>
<protein>
    <recommendedName>
        <fullName evidence="16">DNA repair protein RAD5</fullName>
    </recommendedName>
</protein>
<evidence type="ECO:0000259" key="13">
    <source>
        <dbReference type="PROSITE" id="PS51194"/>
    </source>
</evidence>
<feature type="region of interest" description="Disordered" evidence="10">
    <location>
        <begin position="51"/>
        <end position="80"/>
    </location>
</feature>
<dbReference type="InterPro" id="IPR027370">
    <property type="entry name" value="Znf-RING_euk"/>
</dbReference>
<dbReference type="STRING" id="109895.A0A507DVA3"/>
<dbReference type="SMART" id="SM00184">
    <property type="entry name" value="RING"/>
    <property type="match status" value="1"/>
</dbReference>
<name>A0A507DVA3_9FUNG</name>
<dbReference type="GO" id="GO:0016787">
    <property type="term" value="F:hydrolase activity"/>
    <property type="evidence" value="ECO:0007669"/>
    <property type="project" value="UniProtKB-KW"/>
</dbReference>
<keyword evidence="4 9" id="KW-0863">Zinc-finger</keyword>
<sequence>MSDVLSPEVLALQGVLGDTVPILSLRVLLAEARNDLGRAVNLYFENPTKYDNPPAGIDGGSSEGSKRKASSLFAASHPKRHKVQTKGSELKYIGDTILVAFATVKGSGYAKDGDEIDPIQKAPAVPKAAKTKAKLMRGKAAKGPITRFSVGGKEIGKMTKDDAKVLGKLVELGVIVIQGTVVQIPPTLTLLCDIMLQLRIYLTPRAFVTVAHADDEESQDDSIKERKLALLHLLKQLGRRELDQAMLAGLKEDAVSPSQEEPDGEEQKEIEGDQVEILYEKARGFEDVPEMEPTAGVVVDLRGYQKQALSWMSSKENLANNPDAHSIHPLWEEHTFPSDGSPGSGGDKFYLNPYTGEMTLQFPSAADRTRGGILADEMGLGKTLETLALIHTNRPTADDMAKSSADVYTFNRMLNAPTNIPSIPQTRATLIVCPVSLLSQWRDEVTNRFTPGSLTCGVYYGQERTLTISDLVGRKAPDVVITTYGVVSSEWGDGGRKNNKASLIFGVEWFRVVLDEAHWIKNKQTATAKSCFKIEAKRRWAVTGTPIQNKLEDLFSLVHFLRIEPWANYAFWRQFISVPFANKDSKALNVVQSILEPIVLRRQKSTPSGPDGRPIVELPSKTVEIELLDFTQEERDIYTALWTNSKTQFSAFCAAGSVLSHWAHVFQMLTRLRQCCLHPELALGKGSSSGVGGADVDQLIRRFQNGLDGDSKSGSESPYMDIVIQKLTQTMNGGENQQSVANDDDSCPICFDLMAQPTLFPCLHISCWDCIVGYLQKREQNGEKGECPICRKEFREEDLLDIVKAPAQVSTVQATGATSDKENGTNGSTPASLPPSIRLRRHFHSSTKLTALISHLKHLRETDPDVKTVVFSQFTSMLSLCEIVLEEHGFGFARLDGTMTQKDRENTLKRFASDDDEGSKVKVLLASMRTAGVGLNLVRASFVVIMEPWWNAPVESQTVDRVHRIGQTRPVLVKRFVMRDSVEERMLSIQERKTVLCKWAIREGETGGVVNAAKNKEEEKRNRVEELKTLFG</sequence>
<dbReference type="GO" id="GO:0005524">
    <property type="term" value="F:ATP binding"/>
    <property type="evidence" value="ECO:0007669"/>
    <property type="project" value="UniProtKB-KW"/>
</dbReference>
<feature type="domain" description="Helicase C-terminal" evidence="13">
    <location>
        <begin position="851"/>
        <end position="1017"/>
    </location>
</feature>
<dbReference type="EMBL" id="QEAQ01000099">
    <property type="protein sequence ID" value="TPX55689.1"/>
    <property type="molecule type" value="Genomic_DNA"/>
</dbReference>
<evidence type="ECO:0000259" key="11">
    <source>
        <dbReference type="PROSITE" id="PS50089"/>
    </source>
</evidence>
<evidence type="ECO:0000256" key="6">
    <source>
        <dbReference type="ARBA" id="ARBA00022806"/>
    </source>
</evidence>
<accession>A0A507DVA3</accession>
<dbReference type="InterPro" id="IPR027417">
    <property type="entry name" value="P-loop_NTPase"/>
</dbReference>
<dbReference type="Proteomes" id="UP000318582">
    <property type="component" value="Unassembled WGS sequence"/>
</dbReference>
<dbReference type="GO" id="GO:0004386">
    <property type="term" value="F:helicase activity"/>
    <property type="evidence" value="ECO:0007669"/>
    <property type="project" value="UniProtKB-KW"/>
</dbReference>
<feature type="compositionally biased region" description="Polar residues" evidence="10">
    <location>
        <begin position="811"/>
        <end position="831"/>
    </location>
</feature>
<dbReference type="Pfam" id="PF13445">
    <property type="entry name" value="zf-RING_UBOX"/>
    <property type="match status" value="1"/>
</dbReference>
<dbReference type="GO" id="GO:0008094">
    <property type="term" value="F:ATP-dependent activity, acting on DNA"/>
    <property type="evidence" value="ECO:0007669"/>
    <property type="project" value="TreeGrafter"/>
</dbReference>
<keyword evidence="8" id="KW-0067">ATP-binding</keyword>
<dbReference type="GO" id="GO:0008270">
    <property type="term" value="F:zinc ion binding"/>
    <property type="evidence" value="ECO:0007669"/>
    <property type="project" value="UniProtKB-KW"/>
</dbReference>
<evidence type="ECO:0000256" key="8">
    <source>
        <dbReference type="ARBA" id="ARBA00022840"/>
    </source>
</evidence>
<dbReference type="SMART" id="SM00487">
    <property type="entry name" value="DEXDc"/>
    <property type="match status" value="1"/>
</dbReference>
<evidence type="ECO:0000313" key="14">
    <source>
        <dbReference type="EMBL" id="TPX55689.1"/>
    </source>
</evidence>
<organism evidence="14 15">
    <name type="scientific">Powellomyces hirtus</name>
    <dbReference type="NCBI Taxonomy" id="109895"/>
    <lineage>
        <taxon>Eukaryota</taxon>
        <taxon>Fungi</taxon>
        <taxon>Fungi incertae sedis</taxon>
        <taxon>Chytridiomycota</taxon>
        <taxon>Chytridiomycota incertae sedis</taxon>
        <taxon>Chytridiomycetes</taxon>
        <taxon>Spizellomycetales</taxon>
        <taxon>Powellomycetaceae</taxon>
        <taxon>Powellomyces</taxon>
    </lineage>
</organism>
<dbReference type="InterPro" id="IPR050628">
    <property type="entry name" value="SNF2_RAD54_helicase_TF"/>
</dbReference>
<evidence type="ECO:0000256" key="2">
    <source>
        <dbReference type="ARBA" id="ARBA00022723"/>
    </source>
</evidence>